<evidence type="ECO:0000259" key="1">
    <source>
        <dbReference type="Pfam" id="PF01636"/>
    </source>
</evidence>
<dbReference type="Pfam" id="PF01636">
    <property type="entry name" value="APH"/>
    <property type="match status" value="1"/>
</dbReference>
<reference evidence="2 3" key="1">
    <citation type="journal article" date="2009" name="J. Bacteriol.">
        <title>Genome sequences of three Agrobacterium biovars help elucidate the evolution of multichromosome genomes in bacteria.</title>
        <authorList>
            <person name="Slater S.C."/>
            <person name="Goldman B.S."/>
            <person name="Goodner B."/>
            <person name="Setubal J.C."/>
            <person name="Farrand S.K."/>
            <person name="Nester E.W."/>
            <person name="Burr T.J."/>
            <person name="Banta L."/>
            <person name="Dickerman A.W."/>
            <person name="Paulsen I."/>
            <person name="Otten L."/>
            <person name="Suen G."/>
            <person name="Welch R."/>
            <person name="Almeida N.F."/>
            <person name="Arnold F."/>
            <person name="Burton O.T."/>
            <person name="Du Z."/>
            <person name="Ewing A."/>
            <person name="Godsy E."/>
            <person name="Heisel S."/>
            <person name="Houmiel K.L."/>
            <person name="Jhaveri J."/>
            <person name="Lu J."/>
            <person name="Miller N.M."/>
            <person name="Norton S."/>
            <person name="Chen Q."/>
            <person name="Phoolcharoen W."/>
            <person name="Ohlin V."/>
            <person name="Ondrusek D."/>
            <person name="Pride N."/>
            <person name="Stricklin S.L."/>
            <person name="Sun J."/>
            <person name="Wheeler C."/>
            <person name="Wilson L."/>
            <person name="Zhu H."/>
            <person name="Wood D.W."/>
        </authorList>
    </citation>
    <scope>NUCLEOTIDE SEQUENCE [LARGE SCALE GENOMIC DNA]</scope>
    <source>
        <strain evidence="3">K84 / ATCC BAA-868</strain>
        <plasmid evidence="2 3">pAtK84c</plasmid>
    </source>
</reference>
<protein>
    <recommendedName>
        <fullName evidence="1">Aminoglycoside phosphotransferase domain-containing protein</fullName>
    </recommendedName>
</protein>
<sequence length="330" mass="37248">MSAPTEEMISVQKLVERLNAEYAFEVDYIGADLGGFSSQNNQLTLKDKRRMVLKRCDQSQWDPRNVDIATILAHHSSLIYAPLATVGGSSTFKFDGWVYAVFPYVDGEKLHQHSLDAETLKSAARALYAFHHIAHFAGSHAAQRPNVSDFEREVTSVLEPTLSLSTDHADIIIRSIEAKRHILHSFSSDLSSINVGASSVIHGDFHNENILYRSDHVVAILDFEMLHWGNVEDDIISFIALGCCNNGFSEENLRMANIFVKEYLSLHGENLDLHTALLRFIHLKSSSLFLQKMLIYTGNMLYAQIIERDNKLFPSIMKKHREISKTLSSL</sequence>
<dbReference type="RefSeq" id="WP_012653153.1">
    <property type="nucleotide sequence ID" value="NC_011987.1"/>
</dbReference>
<evidence type="ECO:0000313" key="2">
    <source>
        <dbReference type="EMBL" id="ACM31157.1"/>
    </source>
</evidence>
<dbReference type="SUPFAM" id="SSF56112">
    <property type="entry name" value="Protein kinase-like (PK-like)"/>
    <property type="match status" value="1"/>
</dbReference>
<dbReference type="HOGENOM" id="CLU_843952_0_0_5"/>
<feature type="domain" description="Aminoglycoside phosphotransferase" evidence="1">
    <location>
        <begin position="34"/>
        <end position="241"/>
    </location>
</feature>
<dbReference type="EMBL" id="CP000631">
    <property type="protein sequence ID" value="ACM31157.1"/>
    <property type="molecule type" value="Genomic_DNA"/>
</dbReference>
<dbReference type="InterPro" id="IPR002575">
    <property type="entry name" value="Aminoglycoside_PTrfase"/>
</dbReference>
<dbReference type="InterPro" id="IPR011009">
    <property type="entry name" value="Kinase-like_dom_sf"/>
</dbReference>
<organism evidence="2 3">
    <name type="scientific">Rhizobium rhizogenes (strain K84 / ATCC BAA-868)</name>
    <name type="common">Agrobacterium radiobacter</name>
    <dbReference type="NCBI Taxonomy" id="311403"/>
    <lineage>
        <taxon>Bacteria</taxon>
        <taxon>Pseudomonadati</taxon>
        <taxon>Pseudomonadota</taxon>
        <taxon>Alphaproteobacteria</taxon>
        <taxon>Hyphomicrobiales</taxon>
        <taxon>Rhizobiaceae</taxon>
        <taxon>Rhizobium/Agrobacterium group</taxon>
        <taxon>Rhizobium</taxon>
    </lineage>
</organism>
<geneLocation type="plasmid" evidence="2 3">
    <name>pAtK84c</name>
</geneLocation>
<name>B9JPT8_RHIR8</name>
<keyword evidence="2" id="KW-0614">Plasmid</keyword>
<gene>
    <name evidence="2" type="ordered locus">Arad_12088</name>
</gene>
<dbReference type="KEGG" id="ara:Arad_12088"/>
<proteinExistence type="predicted"/>
<evidence type="ECO:0000313" key="3">
    <source>
        <dbReference type="Proteomes" id="UP000001600"/>
    </source>
</evidence>
<dbReference type="Gene3D" id="3.90.1200.10">
    <property type="match status" value="1"/>
</dbReference>
<dbReference type="Gene3D" id="3.30.200.20">
    <property type="entry name" value="Phosphorylase Kinase, domain 1"/>
    <property type="match status" value="1"/>
</dbReference>
<accession>B9JPT8</accession>
<dbReference type="Proteomes" id="UP000001600">
    <property type="component" value="Plasmid pAtK84c"/>
</dbReference>
<dbReference type="AlphaFoldDB" id="B9JPT8"/>